<sequence>MKYRIAVLMILVCIGIFPLAAVSPAQIPLSSPIYEEIDLLYQLSGRALPSTSRPWNTYEALAILKAIEEDNSYQDLWDTAYQRMEGPSFHQVDETFSYRISPTINLESYVHTNDQDFTSYDDWIYSYDERKPFLDLTLSMQFSSSFLFETSLQAGVGAYIEDVDPEGEIETWGIGVILDQGDAFLVPDATLYRRTFSSNLPFFGSPMEPDFPRHSQMTYAGPWWAISLGRGAYSWGAGKSGNLVVGDHISNHTGLTASFFNQKFKAQLLYLFFPDVSQSGKSPRIFLAHRFEFNPASWARISISENVMANQNGLSLQYVDPTYIYHNIFDPPQVNSIASIEADITPLPGFSIHGQFALDQFQLSSEGAATANALAFLVSGSYSWDAQKGYFTFGLEAASTDPAMYRREYVDFLVARDLFKQDDSLPVIIDYLGYSWGSDSKVYQARLNYLLPGKVNLEASLTIHRQGELDYLAAHHVAESSSTNDKYPNISGPSPSGDTITERLIVGFGGTYYTDIPNLELFGQVNWIGKREFDRPSGSASGYADDFQVIFGITKRF</sequence>
<accession>A0A372MFB7</accession>
<reference evidence="1 2" key="2">
    <citation type="submission" date="2018-09" db="EMBL/GenBank/DDBJ databases">
        <title>Genome of Sphaerochaeta halotolerans strain 4-11.</title>
        <authorList>
            <person name="Nazina T.N."/>
            <person name="Sokolova D.S."/>
        </authorList>
    </citation>
    <scope>NUCLEOTIDE SEQUENCE [LARGE SCALE GENOMIC DNA]</scope>
    <source>
        <strain evidence="1 2">4-11</strain>
    </source>
</reference>
<evidence type="ECO:0000313" key="2">
    <source>
        <dbReference type="Proteomes" id="UP000264002"/>
    </source>
</evidence>
<dbReference type="Gene3D" id="2.40.160.130">
    <property type="entry name" value="Capsule assembly protein Wzi"/>
    <property type="match status" value="1"/>
</dbReference>
<dbReference type="InterPro" id="IPR038636">
    <property type="entry name" value="Wzi_sf"/>
</dbReference>
<dbReference type="EMBL" id="QUWK01000009">
    <property type="protein sequence ID" value="RFU94477.1"/>
    <property type="molecule type" value="Genomic_DNA"/>
</dbReference>
<dbReference type="RefSeq" id="WP_117330815.1">
    <property type="nucleotide sequence ID" value="NZ_QUWK01000009.1"/>
</dbReference>
<organism evidence="1 2">
    <name type="scientific">Sphaerochaeta halotolerans</name>
    <dbReference type="NCBI Taxonomy" id="2293840"/>
    <lineage>
        <taxon>Bacteria</taxon>
        <taxon>Pseudomonadati</taxon>
        <taxon>Spirochaetota</taxon>
        <taxon>Spirochaetia</taxon>
        <taxon>Spirochaetales</taxon>
        <taxon>Sphaerochaetaceae</taxon>
        <taxon>Sphaerochaeta</taxon>
    </lineage>
</organism>
<evidence type="ECO:0000313" key="1">
    <source>
        <dbReference type="EMBL" id="RFU94477.1"/>
    </source>
</evidence>
<name>A0A372MFB7_9SPIR</name>
<protein>
    <recommendedName>
        <fullName evidence="3">Capsule assembly Wzi family protein</fullName>
    </recommendedName>
</protein>
<keyword evidence="2" id="KW-1185">Reference proteome</keyword>
<proteinExistence type="predicted"/>
<comment type="caution">
    <text evidence="1">The sequence shown here is derived from an EMBL/GenBank/DDBJ whole genome shotgun (WGS) entry which is preliminary data.</text>
</comment>
<dbReference type="AlphaFoldDB" id="A0A372MFB7"/>
<gene>
    <name evidence="1" type="ORF">DYP60_09775</name>
</gene>
<reference evidence="2" key="1">
    <citation type="submission" date="2018-08" db="EMBL/GenBank/DDBJ databases">
        <authorList>
            <person name="Grouzdev D.S."/>
            <person name="Krutkina M.S."/>
        </authorList>
    </citation>
    <scope>NUCLEOTIDE SEQUENCE [LARGE SCALE GENOMIC DNA]</scope>
    <source>
        <strain evidence="2">4-11</strain>
    </source>
</reference>
<evidence type="ECO:0008006" key="3">
    <source>
        <dbReference type="Google" id="ProtNLM"/>
    </source>
</evidence>
<dbReference type="Proteomes" id="UP000264002">
    <property type="component" value="Unassembled WGS sequence"/>
</dbReference>